<comment type="caution">
    <text evidence="9">The sequence shown here is derived from an EMBL/GenBank/DDBJ whole genome shotgun (WGS) entry which is preliminary data.</text>
</comment>
<dbReference type="SUPFAM" id="SSF55874">
    <property type="entry name" value="ATPase domain of HSP90 chaperone/DNA topoisomerase II/histidine kinase"/>
    <property type="match status" value="1"/>
</dbReference>
<evidence type="ECO:0000259" key="8">
    <source>
        <dbReference type="PROSITE" id="PS50109"/>
    </source>
</evidence>
<protein>
    <recommendedName>
        <fullName evidence="2">histidine kinase</fullName>
        <ecNumber evidence="2">2.7.13.3</ecNumber>
    </recommendedName>
</protein>
<dbReference type="CDD" id="cd00082">
    <property type="entry name" value="HisKA"/>
    <property type="match status" value="1"/>
</dbReference>
<dbReference type="EC" id="2.7.13.3" evidence="2"/>
<keyword evidence="3" id="KW-0597">Phosphoprotein</keyword>
<evidence type="ECO:0000256" key="5">
    <source>
        <dbReference type="ARBA" id="ARBA00022777"/>
    </source>
</evidence>
<gene>
    <name evidence="9" type="ORF">ACFPVY_16055</name>
</gene>
<evidence type="ECO:0000256" key="7">
    <source>
        <dbReference type="SAM" id="Phobius"/>
    </source>
</evidence>
<dbReference type="PRINTS" id="PR00344">
    <property type="entry name" value="BCTRLSENSOR"/>
</dbReference>
<name>A0ABW1PR72_9FLAO</name>
<dbReference type="Gene3D" id="3.30.565.10">
    <property type="entry name" value="Histidine kinase-like ATPase, C-terminal domain"/>
    <property type="match status" value="1"/>
</dbReference>
<dbReference type="SMART" id="SM00388">
    <property type="entry name" value="HisKA"/>
    <property type="match status" value="1"/>
</dbReference>
<accession>A0ABW1PR72</accession>
<proteinExistence type="predicted"/>
<keyword evidence="4" id="KW-0808">Transferase</keyword>
<dbReference type="InterPro" id="IPR036097">
    <property type="entry name" value="HisK_dim/P_sf"/>
</dbReference>
<reference evidence="10" key="1">
    <citation type="journal article" date="2019" name="Int. J. Syst. Evol. Microbiol.">
        <title>The Global Catalogue of Microorganisms (GCM) 10K type strain sequencing project: providing services to taxonomists for standard genome sequencing and annotation.</title>
        <authorList>
            <consortium name="The Broad Institute Genomics Platform"/>
            <consortium name="The Broad Institute Genome Sequencing Center for Infectious Disease"/>
            <person name="Wu L."/>
            <person name="Ma J."/>
        </authorList>
    </citation>
    <scope>NUCLEOTIDE SEQUENCE [LARGE SCALE GENOMIC DNA]</scope>
    <source>
        <strain evidence="10">CCUG 49679</strain>
    </source>
</reference>
<dbReference type="CDD" id="cd00075">
    <property type="entry name" value="HATPase"/>
    <property type="match status" value="1"/>
</dbReference>
<evidence type="ECO:0000256" key="1">
    <source>
        <dbReference type="ARBA" id="ARBA00000085"/>
    </source>
</evidence>
<comment type="catalytic activity">
    <reaction evidence="1">
        <text>ATP + protein L-histidine = ADP + protein N-phospho-L-histidine.</text>
        <dbReference type="EC" id="2.7.13.3"/>
    </reaction>
</comment>
<keyword evidence="7" id="KW-0812">Transmembrane</keyword>
<evidence type="ECO:0000313" key="10">
    <source>
        <dbReference type="Proteomes" id="UP001596287"/>
    </source>
</evidence>
<dbReference type="SMART" id="SM00387">
    <property type="entry name" value="HATPase_c"/>
    <property type="match status" value="1"/>
</dbReference>
<sequence length="347" mass="40011">MAVSFKKTYRFAVKSSLYITFFSTGLAAILTSIFFTFSWEFCLIFALSIAIFSFFVLQYRVERFIYRRVKKIYDDVSLLESTNFRSQPITTDMATLTKQVKKFATDKKLEIETLKVREEYRREFIGNVSHELKTPLFTVQGYISTLLDGGMKDKTIRKKYLQRAENGVERLIYIVQDLDMITKLEAGELNLVNSRFDILEVIQNVFDLLEMKASEKNILLMFDAKYVKPVFVYGDKDKIQQVVTNLVVNSIKYGKEDGTTEVSVEDLVNNKVIVRIMDNGDGIEKHHIPRLFERFYRVDKSGARTEGGSGLGLSIVKHIIEAHDEKIYVESQVGKGSEFSFTLEKTK</sequence>
<dbReference type="SUPFAM" id="SSF47384">
    <property type="entry name" value="Homodimeric domain of signal transducing histidine kinase"/>
    <property type="match status" value="1"/>
</dbReference>
<evidence type="ECO:0000256" key="6">
    <source>
        <dbReference type="ARBA" id="ARBA00023012"/>
    </source>
</evidence>
<dbReference type="RefSeq" id="WP_379793162.1">
    <property type="nucleotide sequence ID" value="NZ_JBHSQB010000019.1"/>
</dbReference>
<keyword evidence="6" id="KW-0902">Two-component regulatory system</keyword>
<dbReference type="Pfam" id="PF02518">
    <property type="entry name" value="HATPase_c"/>
    <property type="match status" value="1"/>
</dbReference>
<keyword evidence="10" id="KW-1185">Reference proteome</keyword>
<dbReference type="InterPro" id="IPR050351">
    <property type="entry name" value="BphY/WalK/GraS-like"/>
</dbReference>
<dbReference type="Gene3D" id="1.10.287.130">
    <property type="match status" value="1"/>
</dbReference>
<dbReference type="PANTHER" id="PTHR45453">
    <property type="entry name" value="PHOSPHATE REGULON SENSOR PROTEIN PHOR"/>
    <property type="match status" value="1"/>
</dbReference>
<feature type="transmembrane region" description="Helical" evidence="7">
    <location>
        <begin position="43"/>
        <end position="61"/>
    </location>
</feature>
<dbReference type="PROSITE" id="PS50109">
    <property type="entry name" value="HIS_KIN"/>
    <property type="match status" value="1"/>
</dbReference>
<dbReference type="EMBL" id="JBHSQB010000019">
    <property type="protein sequence ID" value="MFC6098166.1"/>
    <property type="molecule type" value="Genomic_DNA"/>
</dbReference>
<dbReference type="InterPro" id="IPR003661">
    <property type="entry name" value="HisK_dim/P_dom"/>
</dbReference>
<feature type="transmembrane region" description="Helical" evidence="7">
    <location>
        <begin position="16"/>
        <end position="37"/>
    </location>
</feature>
<evidence type="ECO:0000256" key="3">
    <source>
        <dbReference type="ARBA" id="ARBA00022553"/>
    </source>
</evidence>
<feature type="domain" description="Histidine kinase" evidence="8">
    <location>
        <begin position="127"/>
        <end position="347"/>
    </location>
</feature>
<keyword evidence="5 9" id="KW-0418">Kinase</keyword>
<dbReference type="InterPro" id="IPR036890">
    <property type="entry name" value="HATPase_C_sf"/>
</dbReference>
<evidence type="ECO:0000256" key="2">
    <source>
        <dbReference type="ARBA" id="ARBA00012438"/>
    </source>
</evidence>
<dbReference type="InterPro" id="IPR003594">
    <property type="entry name" value="HATPase_dom"/>
</dbReference>
<dbReference type="InterPro" id="IPR004358">
    <property type="entry name" value="Sig_transdc_His_kin-like_C"/>
</dbReference>
<dbReference type="InterPro" id="IPR005467">
    <property type="entry name" value="His_kinase_dom"/>
</dbReference>
<dbReference type="GO" id="GO:0016301">
    <property type="term" value="F:kinase activity"/>
    <property type="evidence" value="ECO:0007669"/>
    <property type="project" value="UniProtKB-KW"/>
</dbReference>
<dbReference type="Pfam" id="PF00512">
    <property type="entry name" value="HisKA"/>
    <property type="match status" value="1"/>
</dbReference>
<keyword evidence="7" id="KW-1133">Transmembrane helix</keyword>
<evidence type="ECO:0000313" key="9">
    <source>
        <dbReference type="EMBL" id="MFC6098166.1"/>
    </source>
</evidence>
<dbReference type="PANTHER" id="PTHR45453:SF1">
    <property type="entry name" value="PHOSPHATE REGULON SENSOR PROTEIN PHOR"/>
    <property type="match status" value="1"/>
</dbReference>
<organism evidence="9 10">
    <name type="scientific">Flavobacterium qiangtangense</name>
    <dbReference type="NCBI Taxonomy" id="1442595"/>
    <lineage>
        <taxon>Bacteria</taxon>
        <taxon>Pseudomonadati</taxon>
        <taxon>Bacteroidota</taxon>
        <taxon>Flavobacteriia</taxon>
        <taxon>Flavobacteriales</taxon>
        <taxon>Flavobacteriaceae</taxon>
        <taxon>Flavobacterium</taxon>
    </lineage>
</organism>
<dbReference type="Proteomes" id="UP001596287">
    <property type="component" value="Unassembled WGS sequence"/>
</dbReference>
<keyword evidence="7" id="KW-0472">Membrane</keyword>
<evidence type="ECO:0000256" key="4">
    <source>
        <dbReference type="ARBA" id="ARBA00022679"/>
    </source>
</evidence>